<evidence type="ECO:0000313" key="2">
    <source>
        <dbReference type="EMBL" id="RNA27788.1"/>
    </source>
</evidence>
<accession>A0A3M7RWN1</accession>
<gene>
    <name evidence="2" type="ORF">BpHYR1_020894</name>
</gene>
<feature type="region of interest" description="Disordered" evidence="1">
    <location>
        <begin position="61"/>
        <end position="109"/>
    </location>
</feature>
<evidence type="ECO:0000313" key="3">
    <source>
        <dbReference type="Proteomes" id="UP000276133"/>
    </source>
</evidence>
<proteinExistence type="predicted"/>
<feature type="compositionally biased region" description="Low complexity" evidence="1">
    <location>
        <begin position="65"/>
        <end position="77"/>
    </location>
</feature>
<keyword evidence="3" id="KW-1185">Reference proteome</keyword>
<organism evidence="2 3">
    <name type="scientific">Brachionus plicatilis</name>
    <name type="common">Marine rotifer</name>
    <name type="synonym">Brachionus muelleri</name>
    <dbReference type="NCBI Taxonomy" id="10195"/>
    <lineage>
        <taxon>Eukaryota</taxon>
        <taxon>Metazoa</taxon>
        <taxon>Spiralia</taxon>
        <taxon>Gnathifera</taxon>
        <taxon>Rotifera</taxon>
        <taxon>Eurotatoria</taxon>
        <taxon>Monogononta</taxon>
        <taxon>Pseudotrocha</taxon>
        <taxon>Ploima</taxon>
        <taxon>Brachionidae</taxon>
        <taxon>Brachionus</taxon>
    </lineage>
</organism>
<sequence>MDSERNHPLNEPFHLIAIPVVPPSESAPQGPTLQEPEPEPSLVIACTNNVMPYANRGFNVEDQSRTTVGSVPTTSTSDLNGDPVVENDDYDVQVDHDVNNGVQTNEPDD</sequence>
<protein>
    <submittedName>
        <fullName evidence="2">Uncharacterized protein</fullName>
    </submittedName>
</protein>
<name>A0A3M7RWN1_BRAPC</name>
<dbReference type="Proteomes" id="UP000276133">
    <property type="component" value="Unassembled WGS sequence"/>
</dbReference>
<dbReference type="EMBL" id="REGN01002492">
    <property type="protein sequence ID" value="RNA27788.1"/>
    <property type="molecule type" value="Genomic_DNA"/>
</dbReference>
<reference evidence="2 3" key="1">
    <citation type="journal article" date="2018" name="Sci. Rep.">
        <title>Genomic signatures of local adaptation to the degree of environmental predictability in rotifers.</title>
        <authorList>
            <person name="Franch-Gras L."/>
            <person name="Hahn C."/>
            <person name="Garcia-Roger E.M."/>
            <person name="Carmona M.J."/>
            <person name="Serra M."/>
            <person name="Gomez A."/>
        </authorList>
    </citation>
    <scope>NUCLEOTIDE SEQUENCE [LARGE SCALE GENOMIC DNA]</scope>
    <source>
        <strain evidence="2">HYR1</strain>
    </source>
</reference>
<evidence type="ECO:0000256" key="1">
    <source>
        <dbReference type="SAM" id="MobiDB-lite"/>
    </source>
</evidence>
<dbReference type="AlphaFoldDB" id="A0A3M7RWN1"/>
<feature type="compositionally biased region" description="Polar residues" evidence="1">
    <location>
        <begin position="100"/>
        <end position="109"/>
    </location>
</feature>
<comment type="caution">
    <text evidence="2">The sequence shown here is derived from an EMBL/GenBank/DDBJ whole genome shotgun (WGS) entry which is preliminary data.</text>
</comment>